<evidence type="ECO:0000256" key="15">
    <source>
        <dbReference type="ARBA" id="ARBA00023254"/>
    </source>
</evidence>
<evidence type="ECO:0000256" key="13">
    <source>
        <dbReference type="ARBA" id="ARBA00023158"/>
    </source>
</evidence>
<comment type="catalytic activity">
    <reaction evidence="16">
        <text>ATP + H2O = ADP + phosphate + H(+)</text>
        <dbReference type="Rhea" id="RHEA:13065"/>
        <dbReference type="ChEBI" id="CHEBI:15377"/>
        <dbReference type="ChEBI" id="CHEBI:15378"/>
        <dbReference type="ChEBI" id="CHEBI:30616"/>
        <dbReference type="ChEBI" id="CHEBI:43474"/>
        <dbReference type="ChEBI" id="CHEBI:456216"/>
        <dbReference type="EC" id="3.6.4.13"/>
    </reaction>
</comment>
<evidence type="ECO:0000313" key="23">
    <source>
        <dbReference type="Proteomes" id="UP000265120"/>
    </source>
</evidence>
<dbReference type="CDD" id="cd18791">
    <property type="entry name" value="SF2_C_RHA"/>
    <property type="match status" value="1"/>
</dbReference>
<evidence type="ECO:0000256" key="11">
    <source>
        <dbReference type="ARBA" id="ARBA00022840"/>
    </source>
</evidence>
<evidence type="ECO:0000256" key="18">
    <source>
        <dbReference type="ARBA" id="ARBA00081664"/>
    </source>
</evidence>
<dbReference type="InterPro" id="IPR007502">
    <property type="entry name" value="Helicase-assoc_dom"/>
</dbReference>
<keyword evidence="11" id="KW-0067">ATP-binding</keyword>
<dbReference type="InterPro" id="IPR048333">
    <property type="entry name" value="HA2_WH"/>
</dbReference>
<dbReference type="SMART" id="SM00333">
    <property type="entry name" value="TUDOR"/>
    <property type="match status" value="1"/>
</dbReference>
<dbReference type="Gene3D" id="2.40.50.90">
    <property type="match status" value="1"/>
</dbReference>
<dbReference type="GeneTree" id="ENSGT00940000157035"/>
<dbReference type="FunFam" id="1.20.120.1080:FF:000081">
    <property type="entry name" value="Tudor domain containing 9"/>
    <property type="match status" value="1"/>
</dbReference>
<evidence type="ECO:0000259" key="20">
    <source>
        <dbReference type="PROSITE" id="PS51192"/>
    </source>
</evidence>
<keyword evidence="5" id="KW-0217">Developmental protein</keyword>
<reference evidence="22" key="2">
    <citation type="submission" date="2025-08" db="UniProtKB">
        <authorList>
            <consortium name="Ensembl"/>
        </authorList>
    </citation>
    <scope>IDENTIFICATION</scope>
</reference>
<keyword evidence="8" id="KW-0221">Differentiation</keyword>
<evidence type="ECO:0000256" key="6">
    <source>
        <dbReference type="ARBA" id="ARBA00022490"/>
    </source>
</evidence>
<evidence type="ECO:0000259" key="21">
    <source>
        <dbReference type="PROSITE" id="PS51194"/>
    </source>
</evidence>
<dbReference type="PROSITE" id="PS50304">
    <property type="entry name" value="TUDOR"/>
    <property type="match status" value="1"/>
</dbReference>
<evidence type="ECO:0000256" key="14">
    <source>
        <dbReference type="ARBA" id="ARBA00023242"/>
    </source>
</evidence>
<keyword evidence="23" id="KW-1185">Reference proteome</keyword>
<evidence type="ECO:0000256" key="2">
    <source>
        <dbReference type="ARBA" id="ARBA00004496"/>
    </source>
</evidence>
<comment type="similarity">
    <text evidence="3">Belongs to the DEAD box helicase family. DEAH subfamily.</text>
</comment>
<dbReference type="GO" id="GO:0005524">
    <property type="term" value="F:ATP binding"/>
    <property type="evidence" value="ECO:0007669"/>
    <property type="project" value="UniProtKB-KW"/>
</dbReference>
<name>A0A3P8UNB2_CYNSE</name>
<dbReference type="Gene3D" id="2.30.30.140">
    <property type="match status" value="1"/>
</dbReference>
<dbReference type="PROSITE" id="PS00690">
    <property type="entry name" value="DEAH_ATP_HELICASE"/>
    <property type="match status" value="1"/>
</dbReference>
<dbReference type="OMA" id="QRSAYCS"/>
<dbReference type="SUPFAM" id="SSF52540">
    <property type="entry name" value="P-loop containing nucleoside triphosphate hydrolases"/>
    <property type="match status" value="1"/>
</dbReference>
<feature type="domain" description="Helicase ATP-binding" evidence="20">
    <location>
        <begin position="68"/>
        <end position="234"/>
    </location>
</feature>
<dbReference type="Ensembl" id="ENSCSET00000002199.1">
    <property type="protein sequence ID" value="ENSCSEP00000002161.1"/>
    <property type="gene ID" value="ENSCSEG00000001411.1"/>
</dbReference>
<dbReference type="PANTHER" id="PTHR18934:SF113">
    <property type="entry name" value="ATP-DEPENDENT RNA HELICASE TDRD9"/>
    <property type="match status" value="1"/>
</dbReference>
<dbReference type="GO" id="GO:0030154">
    <property type="term" value="P:cell differentiation"/>
    <property type="evidence" value="ECO:0007669"/>
    <property type="project" value="UniProtKB-KW"/>
</dbReference>
<organism evidence="22 23">
    <name type="scientific">Cynoglossus semilaevis</name>
    <name type="common">Tongue sole</name>
    <dbReference type="NCBI Taxonomy" id="244447"/>
    <lineage>
        <taxon>Eukaryota</taxon>
        <taxon>Metazoa</taxon>
        <taxon>Chordata</taxon>
        <taxon>Craniata</taxon>
        <taxon>Vertebrata</taxon>
        <taxon>Euteleostomi</taxon>
        <taxon>Actinopterygii</taxon>
        <taxon>Neopterygii</taxon>
        <taxon>Teleostei</taxon>
        <taxon>Neoteleostei</taxon>
        <taxon>Acanthomorphata</taxon>
        <taxon>Carangaria</taxon>
        <taxon>Pleuronectiformes</taxon>
        <taxon>Pleuronectoidei</taxon>
        <taxon>Cynoglossidae</taxon>
        <taxon>Cynoglossinae</taxon>
        <taxon>Cynoglossus</taxon>
    </lineage>
</organism>
<keyword evidence="15" id="KW-0469">Meiosis</keyword>
<dbReference type="InterPro" id="IPR001650">
    <property type="entry name" value="Helicase_C-like"/>
</dbReference>
<feature type="domain" description="Tudor" evidence="19">
    <location>
        <begin position="869"/>
        <end position="930"/>
    </location>
</feature>
<evidence type="ECO:0000256" key="4">
    <source>
        <dbReference type="ARBA" id="ARBA00012552"/>
    </source>
</evidence>
<dbReference type="FunFam" id="3.40.50.300:FF:000946">
    <property type="entry name" value="putative ATP-dependent RNA helicase TDRD9"/>
    <property type="match status" value="1"/>
</dbReference>
<dbReference type="InterPro" id="IPR002464">
    <property type="entry name" value="DNA/RNA_helicase_DEAH_CS"/>
</dbReference>
<proteinExistence type="inferred from homology"/>
<sequence length="1306" mass="147658">SGECFTTNKFQISDWFTSGATFAKVKLMEEATEKDVDEAASEVSAAPPTLGSYEYPSLPITKYRQQLISFIEHNSVVIVRGCTGSGKTTQLPQFILDHYSEKNAPCNIVVTQPRKIGATSIARWVASQRKCTLGSLVGYQVGLEKMATEHTRLIYMTTGVLLQKVVSVKCLTEFSHIFIDEVHERTEELDFLILVLRKLLHSNSRFVKIILMSATINCKQFAEYFATPVRGTMNPAYVFEVEGAPYAVEQFYLDDLQHLLPSKTVTFTLDDPCISWELYNLALSLIQSFDELEGRDSRNVHKDHSGVTSPERGSVLVFLPGLYEINYMKEALAKLVHKRLQVYSLHSTVLQEEQNGVFLLPVPGYRKVILSTNIAESSVTVPDVKYVIDFCMARHMVCDPDTNYQSLRLTWASKTNCNQRRGRAGRVSKGYCYRLVTQDFWKNDIPDYMIPEMLLAPLAAIVLKVKLLDMGDPRSLLSSALSPPNIYDIVRTVLQLKMIGALSAKCGGTAGNEDGDLTFLGRVLARLPVDLHLGKMIVLGHVFGCLDECLIIAASNSLKSFFAIPSMQQLAGHRSKWSFARGSQSDSLAFINAFRAWQSLKTKGKLRHPKDELDWGKENFIQIRRIKEVAELYEDLKKRVAQFNMLVPEDSQPSDYTSTHRQKFILQVVIAGAYYPNYFIQGEIDEELACKELICLDPRTTVMLRSLPPYSFLYYKQLQSLFRLCGQVKNIYFDSSRAYVEFYRTSQDSGVLPEVSLALLLAQQKSRLELSVYPTELIEKCAGNRSSTPVKYAGVTADFENQSIDLVRARNSSTDPEKLPPNRLFVVNITEVIEVGRFWGFLSDEASLEKQRVLTAEINRHTLTPLSVSLYPNLMCLAPYSENSDQSLYYRAKILHTRGSSVEVFFLDFGNREVVSCSGLRELPSDFLSQPFMAHEFQVCGMRPSTQSIILGKQWSSKARDFFHTLVKGNTLLVSLYSFLHNVMRVHLFINAKATNTSVVDLLVKEGHAIKVEECFASKQHHEDLMSLYKKVEAGTYVPSVIKGYWKDRNQAEKNLIDDLIAHFSKNVRFKSLHSTTLRLLIFFLSLFWSVMLFRSVMVDKYSINSLALNPNLHYKHQRMLVAGTVSVSSTGSHFLLRDTSLMPDIPGLPALLTMLFTPVMELRMNEEGTCYTGALCGLGWDAHSQEAMLPDHDMELTFDVMLDVEDIIEINALRVAINRLMCEGPSGTLHLGPNKISRLQEDCREQLISLFIKSSPRKNIAPIYYEKWGKWNQVDPSVRMEMAEPSSRNMGGAVYQLHPITLLNP</sequence>
<dbReference type="PROSITE" id="PS51194">
    <property type="entry name" value="HELICASE_CTER"/>
    <property type="match status" value="1"/>
</dbReference>
<dbReference type="Pfam" id="PF04408">
    <property type="entry name" value="WHD_HA2"/>
    <property type="match status" value="1"/>
</dbReference>
<dbReference type="SMART" id="SM00490">
    <property type="entry name" value="HELICc"/>
    <property type="match status" value="1"/>
</dbReference>
<comment type="subcellular location">
    <subcellularLocation>
        <location evidence="2">Cytoplasm</location>
    </subcellularLocation>
    <subcellularLocation>
        <location evidence="1">Nucleus</location>
    </subcellularLocation>
</comment>
<dbReference type="Pfam" id="PF00271">
    <property type="entry name" value="Helicase_C"/>
    <property type="match status" value="1"/>
</dbReference>
<dbReference type="GO" id="GO:0016787">
    <property type="term" value="F:hydrolase activity"/>
    <property type="evidence" value="ECO:0007669"/>
    <property type="project" value="UniProtKB-KW"/>
</dbReference>
<evidence type="ECO:0000259" key="19">
    <source>
        <dbReference type="PROSITE" id="PS50304"/>
    </source>
</evidence>
<accession>A0A3P8UNB2</accession>
<dbReference type="GO" id="GO:0003723">
    <property type="term" value="F:RNA binding"/>
    <property type="evidence" value="ECO:0007669"/>
    <property type="project" value="TreeGrafter"/>
</dbReference>
<dbReference type="InterPro" id="IPR035437">
    <property type="entry name" value="SNase_OB-fold_sf"/>
</dbReference>
<dbReference type="GO" id="GO:0051321">
    <property type="term" value="P:meiotic cell cycle"/>
    <property type="evidence" value="ECO:0007669"/>
    <property type="project" value="UniProtKB-KW"/>
</dbReference>
<dbReference type="STRING" id="244447.ENSCSEP00000002161"/>
<dbReference type="GO" id="GO:0005634">
    <property type="term" value="C:nucleus"/>
    <property type="evidence" value="ECO:0007669"/>
    <property type="project" value="UniProtKB-SubCell"/>
</dbReference>
<dbReference type="EC" id="3.6.4.13" evidence="4"/>
<dbReference type="GO" id="GO:0003724">
    <property type="term" value="F:RNA helicase activity"/>
    <property type="evidence" value="ECO:0007669"/>
    <property type="project" value="UniProtKB-EC"/>
</dbReference>
<keyword evidence="9" id="KW-0378">Hydrolase</keyword>
<dbReference type="Gene3D" id="1.20.120.1080">
    <property type="match status" value="1"/>
</dbReference>
<evidence type="ECO:0000256" key="5">
    <source>
        <dbReference type="ARBA" id="ARBA00022473"/>
    </source>
</evidence>
<evidence type="ECO:0000256" key="17">
    <source>
        <dbReference type="ARBA" id="ARBA00074173"/>
    </source>
</evidence>
<evidence type="ECO:0000256" key="12">
    <source>
        <dbReference type="ARBA" id="ARBA00022871"/>
    </source>
</evidence>
<keyword evidence="12" id="KW-0744">Spermatogenesis</keyword>
<reference evidence="22" key="3">
    <citation type="submission" date="2025-09" db="UniProtKB">
        <authorList>
            <consortium name="Ensembl"/>
        </authorList>
    </citation>
    <scope>IDENTIFICATION</scope>
</reference>
<dbReference type="Pfam" id="PF00567">
    <property type="entry name" value="TUDOR"/>
    <property type="match status" value="1"/>
</dbReference>
<evidence type="ECO:0000313" key="22">
    <source>
        <dbReference type="Ensembl" id="ENSCSEP00000002161.1"/>
    </source>
</evidence>
<dbReference type="PANTHER" id="PTHR18934">
    <property type="entry name" value="ATP-DEPENDENT RNA HELICASE"/>
    <property type="match status" value="1"/>
</dbReference>
<dbReference type="PROSITE" id="PS51192">
    <property type="entry name" value="HELICASE_ATP_BIND_1"/>
    <property type="match status" value="1"/>
</dbReference>
<dbReference type="InterPro" id="IPR014001">
    <property type="entry name" value="Helicase_ATP-bd"/>
</dbReference>
<keyword evidence="6" id="KW-0963">Cytoplasm</keyword>
<protein>
    <recommendedName>
        <fullName evidence="17">ATP-dependent RNA helicase TDRD9</fullName>
        <ecNumber evidence="4">3.6.4.13</ecNumber>
    </recommendedName>
    <alternativeName>
        <fullName evidence="18">Tudor domain-containing protein 9</fullName>
    </alternativeName>
</protein>
<evidence type="ECO:0000256" key="10">
    <source>
        <dbReference type="ARBA" id="ARBA00022806"/>
    </source>
</evidence>
<dbReference type="SMART" id="SM00847">
    <property type="entry name" value="HA2"/>
    <property type="match status" value="1"/>
</dbReference>
<dbReference type="Proteomes" id="UP000265120">
    <property type="component" value="Chromosome 1"/>
</dbReference>
<dbReference type="SUPFAM" id="SSF63748">
    <property type="entry name" value="Tudor/PWWP/MBT"/>
    <property type="match status" value="1"/>
</dbReference>
<dbReference type="GO" id="GO:0005737">
    <property type="term" value="C:cytoplasm"/>
    <property type="evidence" value="ECO:0007669"/>
    <property type="project" value="UniProtKB-SubCell"/>
</dbReference>
<dbReference type="InParanoid" id="A0A3P8UNB2"/>
<dbReference type="GO" id="GO:0007283">
    <property type="term" value="P:spermatogenesis"/>
    <property type="evidence" value="ECO:0007669"/>
    <property type="project" value="UniProtKB-KW"/>
</dbReference>
<reference evidence="22 23" key="1">
    <citation type="journal article" date="2014" name="Nat. Genet.">
        <title>Whole-genome sequence of a flatfish provides insights into ZW sex chromosome evolution and adaptation to a benthic lifestyle.</title>
        <authorList>
            <person name="Chen S."/>
            <person name="Zhang G."/>
            <person name="Shao C."/>
            <person name="Huang Q."/>
            <person name="Liu G."/>
            <person name="Zhang P."/>
            <person name="Song W."/>
            <person name="An N."/>
            <person name="Chalopin D."/>
            <person name="Volff J.N."/>
            <person name="Hong Y."/>
            <person name="Li Q."/>
            <person name="Sha Z."/>
            <person name="Zhou H."/>
            <person name="Xie M."/>
            <person name="Yu Q."/>
            <person name="Liu Y."/>
            <person name="Xiang H."/>
            <person name="Wang N."/>
            <person name="Wu K."/>
            <person name="Yang C."/>
            <person name="Zhou Q."/>
            <person name="Liao X."/>
            <person name="Yang L."/>
            <person name="Hu Q."/>
            <person name="Zhang J."/>
            <person name="Meng L."/>
            <person name="Jin L."/>
            <person name="Tian Y."/>
            <person name="Lian J."/>
            <person name="Yang J."/>
            <person name="Miao G."/>
            <person name="Liu S."/>
            <person name="Liang Z."/>
            <person name="Yan F."/>
            <person name="Li Y."/>
            <person name="Sun B."/>
            <person name="Zhang H."/>
            <person name="Zhang J."/>
            <person name="Zhu Y."/>
            <person name="Du M."/>
            <person name="Zhao Y."/>
            <person name="Schartl M."/>
            <person name="Tang Q."/>
            <person name="Wang J."/>
        </authorList>
    </citation>
    <scope>NUCLEOTIDE SEQUENCE</scope>
</reference>
<dbReference type="CDD" id="cd17988">
    <property type="entry name" value="DEXHc_TDRD9"/>
    <property type="match status" value="1"/>
</dbReference>
<keyword evidence="13" id="KW-0943">RNA-mediated gene silencing</keyword>
<dbReference type="InterPro" id="IPR002999">
    <property type="entry name" value="Tudor"/>
</dbReference>
<dbReference type="Pfam" id="PF00270">
    <property type="entry name" value="DEAD"/>
    <property type="match status" value="1"/>
</dbReference>
<keyword evidence="10" id="KW-0347">Helicase</keyword>
<dbReference type="Gene3D" id="3.40.50.300">
    <property type="entry name" value="P-loop containing nucleotide triphosphate hydrolases"/>
    <property type="match status" value="2"/>
</dbReference>
<dbReference type="SMART" id="SM00487">
    <property type="entry name" value="DEXDc"/>
    <property type="match status" value="1"/>
</dbReference>
<dbReference type="FunCoup" id="A0A3P8UNB2">
    <property type="interactions" value="1054"/>
</dbReference>
<evidence type="ECO:0000256" key="1">
    <source>
        <dbReference type="ARBA" id="ARBA00004123"/>
    </source>
</evidence>
<feature type="domain" description="Helicase C-terminal" evidence="21">
    <location>
        <begin position="284"/>
        <end position="469"/>
    </location>
</feature>
<evidence type="ECO:0000256" key="7">
    <source>
        <dbReference type="ARBA" id="ARBA00022741"/>
    </source>
</evidence>
<dbReference type="GO" id="GO:0031047">
    <property type="term" value="P:regulatory ncRNA-mediated gene silencing"/>
    <property type="evidence" value="ECO:0007669"/>
    <property type="project" value="UniProtKB-KW"/>
</dbReference>
<keyword evidence="14" id="KW-0539">Nucleus</keyword>
<dbReference type="InterPro" id="IPR011545">
    <property type="entry name" value="DEAD/DEAH_box_helicase_dom"/>
</dbReference>
<dbReference type="FunFam" id="3.40.50.300:FF:001113">
    <property type="entry name" value="ATP-dependent RNA helicase TDRD9"/>
    <property type="match status" value="1"/>
</dbReference>
<keyword evidence="7" id="KW-0547">Nucleotide-binding</keyword>
<dbReference type="InterPro" id="IPR027417">
    <property type="entry name" value="P-loop_NTPase"/>
</dbReference>
<dbReference type="Pfam" id="PF21010">
    <property type="entry name" value="HA2_C"/>
    <property type="match status" value="1"/>
</dbReference>
<evidence type="ECO:0000256" key="9">
    <source>
        <dbReference type="ARBA" id="ARBA00022801"/>
    </source>
</evidence>
<evidence type="ECO:0000256" key="3">
    <source>
        <dbReference type="ARBA" id="ARBA00008792"/>
    </source>
</evidence>
<evidence type="ECO:0000256" key="8">
    <source>
        <dbReference type="ARBA" id="ARBA00022782"/>
    </source>
</evidence>
<evidence type="ECO:0000256" key="16">
    <source>
        <dbReference type="ARBA" id="ARBA00047984"/>
    </source>
</evidence>